<keyword evidence="1" id="KW-1133">Transmembrane helix</keyword>
<feature type="transmembrane region" description="Helical" evidence="1">
    <location>
        <begin position="36"/>
        <end position="55"/>
    </location>
</feature>
<dbReference type="InterPro" id="IPR025671">
    <property type="entry name" value="HXXEE"/>
</dbReference>
<dbReference type="Pfam" id="PF13787">
    <property type="entry name" value="HXXEE"/>
    <property type="match status" value="1"/>
</dbReference>
<keyword evidence="3" id="KW-1185">Reference proteome</keyword>
<feature type="transmembrane region" description="Helical" evidence="1">
    <location>
        <begin position="114"/>
        <end position="139"/>
    </location>
</feature>
<keyword evidence="1" id="KW-0812">Transmembrane</keyword>
<evidence type="ECO:0000313" key="2">
    <source>
        <dbReference type="EMBL" id="OBR96802.1"/>
    </source>
</evidence>
<dbReference type="PATRIC" id="fig|1353534.3.peg.320"/>
<evidence type="ECO:0008006" key="4">
    <source>
        <dbReference type="Google" id="ProtNLM"/>
    </source>
</evidence>
<keyword evidence="1" id="KW-0472">Membrane</keyword>
<dbReference type="EMBL" id="LROS01000003">
    <property type="protein sequence ID" value="OBR96802.1"/>
    <property type="molecule type" value="Genomic_DNA"/>
</dbReference>
<name>A0A1A6B3C7_9CLOT</name>
<proteinExistence type="predicted"/>
<accession>A0A1A6B3C7</accession>
<feature type="transmembrane region" description="Helical" evidence="1">
    <location>
        <begin position="61"/>
        <end position="81"/>
    </location>
</feature>
<evidence type="ECO:0000313" key="3">
    <source>
        <dbReference type="Proteomes" id="UP000093954"/>
    </source>
</evidence>
<sequence length="157" mass="18298">MTEVWAKRYKKEIDMAWPKRQPFGLDYMHFYQSPTIALGIYFEFILYLLISLLSAVFKSYFIWYSTFLGVTLHLLLIHIIIGSFKFKHYVPGVITSIIFLLPSIYYLYVSGKMLHYTGTTVILAFLLGIALLIALLPILHKSMGPCSNWFHKYSKAR</sequence>
<comment type="caution">
    <text evidence="2">The sequence shown here is derived from an EMBL/GenBank/DDBJ whole genome shotgun (WGS) entry which is preliminary data.</text>
</comment>
<organism evidence="2 3">
    <name type="scientific">Clostridium ragsdalei P11</name>
    <dbReference type="NCBI Taxonomy" id="1353534"/>
    <lineage>
        <taxon>Bacteria</taxon>
        <taxon>Bacillati</taxon>
        <taxon>Bacillota</taxon>
        <taxon>Clostridia</taxon>
        <taxon>Eubacteriales</taxon>
        <taxon>Clostridiaceae</taxon>
        <taxon>Clostridium</taxon>
    </lineage>
</organism>
<reference evidence="2 3" key="1">
    <citation type="journal article" date="2012" name="Front. Microbiol.">
        <title>Draft Genome Sequence of the Virulent Strain 01-B526 of the Fish Pathogen Aeromonas salmonicida.</title>
        <authorList>
            <person name="Charette S.J."/>
            <person name="Brochu F."/>
            <person name="Boyle B."/>
            <person name="Filion G."/>
            <person name="Tanaka K.H."/>
            <person name="Derome N."/>
        </authorList>
    </citation>
    <scope>NUCLEOTIDE SEQUENCE [LARGE SCALE GENOMIC DNA]</scope>
    <source>
        <strain evidence="2 3">P11</strain>
    </source>
</reference>
<gene>
    <name evidence="2" type="ORF">CLRAG_03110</name>
</gene>
<protein>
    <recommendedName>
        <fullName evidence="4">HXXEE domain-containing protein</fullName>
    </recommendedName>
</protein>
<evidence type="ECO:0000256" key="1">
    <source>
        <dbReference type="SAM" id="Phobius"/>
    </source>
</evidence>
<feature type="transmembrane region" description="Helical" evidence="1">
    <location>
        <begin position="88"/>
        <end position="108"/>
    </location>
</feature>
<dbReference type="AlphaFoldDB" id="A0A1A6B3C7"/>
<dbReference type="Proteomes" id="UP000093954">
    <property type="component" value="Unassembled WGS sequence"/>
</dbReference>